<dbReference type="PROSITE" id="PS50048">
    <property type="entry name" value="ZN2_CY6_FUNGAL_2"/>
    <property type="match status" value="1"/>
</dbReference>
<dbReference type="InterPro" id="IPR021858">
    <property type="entry name" value="Fun_TF"/>
</dbReference>
<accession>W3WS18</accession>
<dbReference type="KEGG" id="pfy:PFICI_12037"/>
<dbReference type="EMBL" id="KI912117">
    <property type="protein sequence ID" value="ETS76650.1"/>
    <property type="molecule type" value="Genomic_DNA"/>
</dbReference>
<dbReference type="InParanoid" id="W3WS18"/>
<evidence type="ECO:0000313" key="4">
    <source>
        <dbReference type="EMBL" id="ETS76650.1"/>
    </source>
</evidence>
<protein>
    <recommendedName>
        <fullName evidence="3">Zn(2)-C6 fungal-type domain-containing protein</fullName>
    </recommendedName>
</protein>
<dbReference type="GO" id="GO:0005634">
    <property type="term" value="C:nucleus"/>
    <property type="evidence" value="ECO:0007669"/>
    <property type="project" value="UniProtKB-SubCell"/>
</dbReference>
<dbReference type="PANTHER" id="PTHR37534">
    <property type="entry name" value="TRANSCRIPTIONAL ACTIVATOR PROTEIN UGA3"/>
    <property type="match status" value="1"/>
</dbReference>
<dbReference type="PANTHER" id="PTHR37534:SF17">
    <property type="entry name" value="ZN(2)-C6 FUNGAL-TYPE DOMAIN-CONTAINING PROTEIN"/>
    <property type="match status" value="1"/>
</dbReference>
<dbReference type="GeneID" id="19277050"/>
<dbReference type="Pfam" id="PF11951">
    <property type="entry name" value="Fungal_trans_2"/>
    <property type="match status" value="2"/>
</dbReference>
<dbReference type="HOGENOM" id="CLU_031387_1_0_1"/>
<proteinExistence type="predicted"/>
<name>W3WS18_PESFW</name>
<dbReference type="STRING" id="1229662.W3WS18"/>
<dbReference type="GO" id="GO:0008270">
    <property type="term" value="F:zinc ion binding"/>
    <property type="evidence" value="ECO:0007669"/>
    <property type="project" value="InterPro"/>
</dbReference>
<dbReference type="PROSITE" id="PS00463">
    <property type="entry name" value="ZN2_CY6_FUNGAL_1"/>
    <property type="match status" value="1"/>
</dbReference>
<dbReference type="OMA" id="CFQCSRR"/>
<dbReference type="Proteomes" id="UP000030651">
    <property type="component" value="Unassembled WGS sequence"/>
</dbReference>
<gene>
    <name evidence="4" type="ORF">PFICI_12037</name>
</gene>
<feature type="domain" description="Zn(2)-C6 fungal-type" evidence="3">
    <location>
        <begin position="8"/>
        <end position="37"/>
    </location>
</feature>
<dbReference type="Pfam" id="PF00172">
    <property type="entry name" value="Zn_clus"/>
    <property type="match status" value="1"/>
</dbReference>
<dbReference type="GO" id="GO:0000981">
    <property type="term" value="F:DNA-binding transcription factor activity, RNA polymerase II-specific"/>
    <property type="evidence" value="ECO:0007669"/>
    <property type="project" value="InterPro"/>
</dbReference>
<dbReference type="eggNOG" id="ENOG502SKTW">
    <property type="taxonomic scope" value="Eukaryota"/>
</dbReference>
<dbReference type="RefSeq" id="XP_007838809.1">
    <property type="nucleotide sequence ID" value="XM_007840618.1"/>
</dbReference>
<organism evidence="4 5">
    <name type="scientific">Pestalotiopsis fici (strain W106-1 / CGMCC3.15140)</name>
    <dbReference type="NCBI Taxonomy" id="1229662"/>
    <lineage>
        <taxon>Eukaryota</taxon>
        <taxon>Fungi</taxon>
        <taxon>Dikarya</taxon>
        <taxon>Ascomycota</taxon>
        <taxon>Pezizomycotina</taxon>
        <taxon>Sordariomycetes</taxon>
        <taxon>Xylariomycetidae</taxon>
        <taxon>Amphisphaeriales</taxon>
        <taxon>Sporocadaceae</taxon>
        <taxon>Pestalotiopsis</taxon>
    </lineage>
</organism>
<evidence type="ECO:0000259" key="3">
    <source>
        <dbReference type="PROSITE" id="PS50048"/>
    </source>
</evidence>
<evidence type="ECO:0000313" key="5">
    <source>
        <dbReference type="Proteomes" id="UP000030651"/>
    </source>
</evidence>
<dbReference type="AlphaFoldDB" id="W3WS18"/>
<comment type="subcellular location">
    <subcellularLocation>
        <location evidence="1">Nucleus</location>
    </subcellularLocation>
</comment>
<evidence type="ECO:0000256" key="1">
    <source>
        <dbReference type="ARBA" id="ARBA00004123"/>
    </source>
</evidence>
<dbReference type="CDD" id="cd00067">
    <property type="entry name" value="GAL4"/>
    <property type="match status" value="1"/>
</dbReference>
<dbReference type="GO" id="GO:0000976">
    <property type="term" value="F:transcription cis-regulatory region binding"/>
    <property type="evidence" value="ECO:0007669"/>
    <property type="project" value="TreeGrafter"/>
</dbReference>
<keyword evidence="5" id="KW-1185">Reference proteome</keyword>
<evidence type="ECO:0000256" key="2">
    <source>
        <dbReference type="ARBA" id="ARBA00023242"/>
    </source>
</evidence>
<keyword evidence="2" id="KW-0539">Nucleus</keyword>
<reference evidence="5" key="1">
    <citation type="journal article" date="2015" name="BMC Genomics">
        <title>Genomic and transcriptomic analysis of the endophytic fungus Pestalotiopsis fici reveals its lifestyle and high potential for synthesis of natural products.</title>
        <authorList>
            <person name="Wang X."/>
            <person name="Zhang X."/>
            <person name="Liu L."/>
            <person name="Xiang M."/>
            <person name="Wang W."/>
            <person name="Sun X."/>
            <person name="Che Y."/>
            <person name="Guo L."/>
            <person name="Liu G."/>
            <person name="Guo L."/>
            <person name="Wang C."/>
            <person name="Yin W.B."/>
            <person name="Stadler M."/>
            <person name="Zhang X."/>
            <person name="Liu X."/>
        </authorList>
    </citation>
    <scope>NUCLEOTIDE SEQUENCE [LARGE SCALE GENOMIC DNA]</scope>
    <source>
        <strain evidence="5">W106-1 / CGMCC3.15140</strain>
    </source>
</reference>
<dbReference type="Gene3D" id="4.10.240.10">
    <property type="entry name" value="Zn(2)-C6 fungal-type DNA-binding domain"/>
    <property type="match status" value="1"/>
</dbReference>
<dbReference type="OrthoDB" id="5386330at2759"/>
<sequence>MTPPKTKGCFQCSRRRIICDLGQPHCRKCKQKGLECSGLGRIRFVPGVASRGKFKNSRIPAIQQVSEEQQIPAPAPCSTVAGRREILLAVRPSHSDTGEKDPESPLAQEVDLLFSSPIAEQSQGDETASIAILQKAAQQLSQAVYPTPQAWLPPIGHHARMLLSHFSNAVAPVMVVIDGLKNGYREFILPLACQDNLLQRAVGVVAAQHLSQSQPQLKSAAEKGQKAIIDRLQRDALSGTSVFTTTTWIALIVLLVGETINPSSSFAPLLRMLLLTAQNCNEDTIPRELHDFLTQQTHMFEIIARPQLSEQEGVEIISQSLFNRLDWIPHDFPPGSEHNLAVEISHKTFVEAFQIYLGRAKGDSTNTHASVKKLRSLVSQLSPSAHGAHALVWPCFVAAIESVDPDDRAFFLQRLAQIHSRTRFGNVQAAIDSIPRICDLNETSSWTSSLADALPVLIM</sequence>
<dbReference type="InterPro" id="IPR001138">
    <property type="entry name" value="Zn2Cys6_DnaBD"/>
</dbReference>
<dbReference type="SUPFAM" id="SSF57701">
    <property type="entry name" value="Zn2/Cys6 DNA-binding domain"/>
    <property type="match status" value="1"/>
</dbReference>
<dbReference type="GO" id="GO:0045944">
    <property type="term" value="P:positive regulation of transcription by RNA polymerase II"/>
    <property type="evidence" value="ECO:0007669"/>
    <property type="project" value="TreeGrafter"/>
</dbReference>
<dbReference type="InterPro" id="IPR036864">
    <property type="entry name" value="Zn2-C6_fun-type_DNA-bd_sf"/>
</dbReference>